<dbReference type="CDD" id="cd11065">
    <property type="entry name" value="CYP64-like"/>
    <property type="match status" value="1"/>
</dbReference>
<keyword evidence="5 9" id="KW-0479">Metal-binding</keyword>
<evidence type="ECO:0000256" key="1">
    <source>
        <dbReference type="ARBA" id="ARBA00001971"/>
    </source>
</evidence>
<evidence type="ECO:0000256" key="4">
    <source>
        <dbReference type="ARBA" id="ARBA00022617"/>
    </source>
</evidence>
<comment type="pathway">
    <text evidence="2">Secondary metabolite biosynthesis.</text>
</comment>
<dbReference type="InterPro" id="IPR001128">
    <property type="entry name" value="Cyt_P450"/>
</dbReference>
<keyword evidence="13" id="KW-1185">Reference proteome</keyword>
<comment type="similarity">
    <text evidence="3 10">Belongs to the cytochrome P450 family.</text>
</comment>
<feature type="binding site" description="axial binding residue" evidence="9">
    <location>
        <position position="432"/>
    </location>
    <ligand>
        <name>heme</name>
        <dbReference type="ChEBI" id="CHEBI:30413"/>
    </ligand>
    <ligandPart>
        <name>Fe</name>
        <dbReference type="ChEBI" id="CHEBI:18248"/>
    </ligandPart>
</feature>
<evidence type="ECO:0000256" key="8">
    <source>
        <dbReference type="ARBA" id="ARBA00023033"/>
    </source>
</evidence>
<name>A0A9P3PNL0_LYOSH</name>
<feature type="compositionally biased region" description="Basic and acidic residues" evidence="11">
    <location>
        <begin position="499"/>
        <end position="508"/>
    </location>
</feature>
<evidence type="ECO:0000256" key="3">
    <source>
        <dbReference type="ARBA" id="ARBA00010617"/>
    </source>
</evidence>
<dbReference type="SUPFAM" id="SSF48264">
    <property type="entry name" value="Cytochrome P450"/>
    <property type="match status" value="1"/>
</dbReference>
<evidence type="ECO:0000313" key="12">
    <source>
        <dbReference type="EMBL" id="GLB38581.1"/>
    </source>
</evidence>
<evidence type="ECO:0000313" key="13">
    <source>
        <dbReference type="Proteomes" id="UP001063166"/>
    </source>
</evidence>
<comment type="cofactor">
    <cofactor evidence="1 9">
        <name>heme</name>
        <dbReference type="ChEBI" id="CHEBI:30413"/>
    </cofactor>
</comment>
<keyword evidence="7 9" id="KW-0408">Iron</keyword>
<protein>
    <submittedName>
        <fullName evidence="12">Cytochrome p450</fullName>
    </submittedName>
</protein>
<dbReference type="PRINTS" id="PR00463">
    <property type="entry name" value="EP450I"/>
</dbReference>
<evidence type="ECO:0000256" key="11">
    <source>
        <dbReference type="SAM" id="MobiDB-lite"/>
    </source>
</evidence>
<dbReference type="PROSITE" id="PS00086">
    <property type="entry name" value="CYTOCHROME_P450"/>
    <property type="match status" value="1"/>
</dbReference>
<evidence type="ECO:0000256" key="2">
    <source>
        <dbReference type="ARBA" id="ARBA00005179"/>
    </source>
</evidence>
<dbReference type="GO" id="GO:0005506">
    <property type="term" value="F:iron ion binding"/>
    <property type="evidence" value="ECO:0007669"/>
    <property type="project" value="InterPro"/>
</dbReference>
<dbReference type="InterPro" id="IPR036396">
    <property type="entry name" value="Cyt_P450_sf"/>
</dbReference>
<dbReference type="PANTHER" id="PTHR46300:SF5">
    <property type="entry name" value="CYTOCHROME P450"/>
    <property type="match status" value="1"/>
</dbReference>
<keyword evidence="6 10" id="KW-0560">Oxidoreductase</keyword>
<reference evidence="12" key="1">
    <citation type="submission" date="2022-07" db="EMBL/GenBank/DDBJ databases">
        <title>The genome of Lyophyllum shimeji provides insight into the initial evolution of ectomycorrhizal fungal genome.</title>
        <authorList>
            <person name="Kobayashi Y."/>
            <person name="Shibata T."/>
            <person name="Hirakawa H."/>
            <person name="Shigenobu S."/>
            <person name="Nishiyama T."/>
            <person name="Yamada A."/>
            <person name="Hasebe M."/>
            <person name="Kawaguchi M."/>
        </authorList>
    </citation>
    <scope>NUCLEOTIDE SEQUENCE</scope>
    <source>
        <strain evidence="12">AT787</strain>
    </source>
</reference>
<sequence>MAFDVPLIACSVIAVVLLKHVFTRKRVRLPPGPPAYPFLGHLTLIPEVGQDMFFYKMGKIYGDVIHFNVLGRSLVILNSVQAATDLLEKRGYNYSERPYLPIFELSGVASGLVFANGQEFRVQRKMIQQYFTKEKRKDHRPIQTREAQVLVLNLLSKPENWMDSLLRFTSAIIIDICYGHQVVSDDDTYHRLAEEACLAANECGPPGATPVDLFPILRHFPTWFRGTYYATFARSKEPIIRKMHEYPMARVTDEMASGTAKPSFLTSQLDALGSDLADNRTMIESIKAAGVILHIAGAETTSSTLAFFVLAMVLYPECQKKAQQEIDAVIGPDRLPDFNDRLPYLEYLLQETLRWNHSAPSGIPHKGLEDDVYNGMFIPKGSTVIANTRSMTLDERVYKDPFKFDPERFEPALAGRGEPFPTGPFGFGRRMCPGRHLADESLWIAMATILSALSISEAIEEDGKVIVPDATPISTGPSMCFSMSSGTAQRRGHSHPHATHRERVDAVEPPKSIEAP</sequence>
<dbReference type="InterPro" id="IPR002401">
    <property type="entry name" value="Cyt_P450_E_grp-I"/>
</dbReference>
<proteinExistence type="inferred from homology"/>
<dbReference type="AlphaFoldDB" id="A0A9P3PNL0"/>
<dbReference type="Gene3D" id="1.10.630.10">
    <property type="entry name" value="Cytochrome P450"/>
    <property type="match status" value="1"/>
</dbReference>
<dbReference type="PANTHER" id="PTHR46300">
    <property type="entry name" value="P450, PUTATIVE (EUROFUNG)-RELATED-RELATED"/>
    <property type="match status" value="1"/>
</dbReference>
<dbReference type="GO" id="GO:0004497">
    <property type="term" value="F:monooxygenase activity"/>
    <property type="evidence" value="ECO:0007669"/>
    <property type="project" value="UniProtKB-KW"/>
</dbReference>
<evidence type="ECO:0000256" key="9">
    <source>
        <dbReference type="PIRSR" id="PIRSR602401-1"/>
    </source>
</evidence>
<dbReference type="GO" id="GO:0016705">
    <property type="term" value="F:oxidoreductase activity, acting on paired donors, with incorporation or reduction of molecular oxygen"/>
    <property type="evidence" value="ECO:0007669"/>
    <property type="project" value="InterPro"/>
</dbReference>
<keyword evidence="4 9" id="KW-0349">Heme</keyword>
<dbReference type="PRINTS" id="PR00385">
    <property type="entry name" value="P450"/>
</dbReference>
<gene>
    <name evidence="12" type="ORF">LshimejAT787_0504460</name>
</gene>
<dbReference type="Pfam" id="PF00067">
    <property type="entry name" value="p450"/>
    <property type="match status" value="1"/>
</dbReference>
<accession>A0A9P3PNL0</accession>
<evidence type="ECO:0000256" key="7">
    <source>
        <dbReference type="ARBA" id="ARBA00023004"/>
    </source>
</evidence>
<dbReference type="InterPro" id="IPR050364">
    <property type="entry name" value="Cytochrome_P450_fung"/>
</dbReference>
<dbReference type="EMBL" id="BRPK01000005">
    <property type="protein sequence ID" value="GLB38581.1"/>
    <property type="molecule type" value="Genomic_DNA"/>
</dbReference>
<evidence type="ECO:0000256" key="6">
    <source>
        <dbReference type="ARBA" id="ARBA00023002"/>
    </source>
</evidence>
<feature type="region of interest" description="Disordered" evidence="11">
    <location>
        <begin position="483"/>
        <end position="516"/>
    </location>
</feature>
<dbReference type="OrthoDB" id="2789670at2759"/>
<dbReference type="Proteomes" id="UP001063166">
    <property type="component" value="Unassembled WGS sequence"/>
</dbReference>
<comment type="caution">
    <text evidence="12">The sequence shown here is derived from an EMBL/GenBank/DDBJ whole genome shotgun (WGS) entry which is preliminary data.</text>
</comment>
<evidence type="ECO:0000256" key="10">
    <source>
        <dbReference type="RuleBase" id="RU000461"/>
    </source>
</evidence>
<organism evidence="12 13">
    <name type="scientific">Lyophyllum shimeji</name>
    <name type="common">Hon-shimeji</name>
    <name type="synonym">Tricholoma shimeji</name>
    <dbReference type="NCBI Taxonomy" id="47721"/>
    <lineage>
        <taxon>Eukaryota</taxon>
        <taxon>Fungi</taxon>
        <taxon>Dikarya</taxon>
        <taxon>Basidiomycota</taxon>
        <taxon>Agaricomycotina</taxon>
        <taxon>Agaricomycetes</taxon>
        <taxon>Agaricomycetidae</taxon>
        <taxon>Agaricales</taxon>
        <taxon>Tricholomatineae</taxon>
        <taxon>Lyophyllaceae</taxon>
        <taxon>Lyophyllum</taxon>
    </lineage>
</organism>
<dbReference type="InterPro" id="IPR017972">
    <property type="entry name" value="Cyt_P450_CS"/>
</dbReference>
<keyword evidence="8 10" id="KW-0503">Monooxygenase</keyword>
<evidence type="ECO:0000256" key="5">
    <source>
        <dbReference type="ARBA" id="ARBA00022723"/>
    </source>
</evidence>
<dbReference type="GO" id="GO:0020037">
    <property type="term" value="F:heme binding"/>
    <property type="evidence" value="ECO:0007669"/>
    <property type="project" value="InterPro"/>
</dbReference>